<dbReference type="InterPro" id="IPR002781">
    <property type="entry name" value="TM_pro_TauE-like"/>
</dbReference>
<evidence type="ECO:0000313" key="7">
    <source>
        <dbReference type="Proteomes" id="UP000252519"/>
    </source>
</evidence>
<dbReference type="AlphaFoldDB" id="A0A368GBH0"/>
<keyword evidence="2 5" id="KW-0812">Transmembrane</keyword>
<proteinExistence type="predicted"/>
<dbReference type="Proteomes" id="UP000252519">
    <property type="component" value="Unassembled WGS sequence"/>
</dbReference>
<evidence type="ECO:0008006" key="8">
    <source>
        <dbReference type="Google" id="ProtNLM"/>
    </source>
</evidence>
<reference evidence="6 7" key="1">
    <citation type="submission" date="2014-10" db="EMBL/GenBank/DDBJ databases">
        <title>Draft genome of the hookworm Ancylostoma caninum.</title>
        <authorList>
            <person name="Mitreva M."/>
        </authorList>
    </citation>
    <scope>NUCLEOTIDE SEQUENCE [LARGE SCALE GENOMIC DNA]</scope>
    <source>
        <strain evidence="6 7">Baltimore</strain>
    </source>
</reference>
<dbReference type="PANTHER" id="PTHR31154:SF4">
    <property type="entry name" value="MEMBRANE TRANSPORTER PROTEIN"/>
    <property type="match status" value="1"/>
</dbReference>
<protein>
    <recommendedName>
        <fullName evidence="8">Sulfite exporter TauE/SafE</fullName>
    </recommendedName>
</protein>
<dbReference type="Pfam" id="PF01925">
    <property type="entry name" value="TauE"/>
    <property type="match status" value="1"/>
</dbReference>
<evidence type="ECO:0000256" key="5">
    <source>
        <dbReference type="SAM" id="Phobius"/>
    </source>
</evidence>
<keyword evidence="3 5" id="KW-1133">Transmembrane helix</keyword>
<keyword evidence="7" id="KW-1185">Reference proteome</keyword>
<evidence type="ECO:0000313" key="6">
    <source>
        <dbReference type="EMBL" id="RCN41754.1"/>
    </source>
</evidence>
<dbReference type="PANTHER" id="PTHR31154">
    <property type="entry name" value="MEMBRANE TRANSPORTER PROTEIN"/>
    <property type="match status" value="1"/>
</dbReference>
<feature type="transmembrane region" description="Helical" evidence="5">
    <location>
        <begin position="59"/>
        <end position="92"/>
    </location>
</feature>
<evidence type="ECO:0000256" key="1">
    <source>
        <dbReference type="ARBA" id="ARBA00004141"/>
    </source>
</evidence>
<dbReference type="OrthoDB" id="5846871at2759"/>
<organism evidence="6 7">
    <name type="scientific">Ancylostoma caninum</name>
    <name type="common">Dog hookworm</name>
    <dbReference type="NCBI Taxonomy" id="29170"/>
    <lineage>
        <taxon>Eukaryota</taxon>
        <taxon>Metazoa</taxon>
        <taxon>Ecdysozoa</taxon>
        <taxon>Nematoda</taxon>
        <taxon>Chromadorea</taxon>
        <taxon>Rhabditida</taxon>
        <taxon>Rhabditina</taxon>
        <taxon>Rhabditomorpha</taxon>
        <taxon>Strongyloidea</taxon>
        <taxon>Ancylostomatidae</taxon>
        <taxon>Ancylostomatinae</taxon>
        <taxon>Ancylostoma</taxon>
    </lineage>
</organism>
<evidence type="ECO:0000256" key="2">
    <source>
        <dbReference type="ARBA" id="ARBA00022692"/>
    </source>
</evidence>
<keyword evidence="4 5" id="KW-0472">Membrane</keyword>
<feature type="transmembrane region" description="Helical" evidence="5">
    <location>
        <begin position="23"/>
        <end position="39"/>
    </location>
</feature>
<evidence type="ECO:0000256" key="3">
    <source>
        <dbReference type="ARBA" id="ARBA00022989"/>
    </source>
</evidence>
<dbReference type="EMBL" id="JOJR01000223">
    <property type="protein sequence ID" value="RCN41754.1"/>
    <property type="molecule type" value="Genomic_DNA"/>
</dbReference>
<gene>
    <name evidence="6" type="ORF">ANCCAN_12295</name>
</gene>
<comment type="subcellular location">
    <subcellularLocation>
        <location evidence="1">Membrane</location>
        <topology evidence="1">Multi-pass membrane protein</topology>
    </subcellularLocation>
</comment>
<evidence type="ECO:0000256" key="4">
    <source>
        <dbReference type="ARBA" id="ARBA00023136"/>
    </source>
</evidence>
<comment type="caution">
    <text evidence="6">The sequence shown here is derived from an EMBL/GenBank/DDBJ whole genome shotgun (WGS) entry which is preliminary data.</text>
</comment>
<sequence length="229" mass="25434">MWHSKPNRFLQVDPLLTPPQKKMLFVSIWSSFAIALWMLNTQAHRKTYLIIPEFKLWKALVLICTGFVGGIFTAFTGSGVDICIFSIVTLLFRVTEKTATPTTIVLMGLNSVIGVYYRSVWEGHISPLALDYIKCTVPVAVTLAPVGSFLGSHFHRKASLDRCGISPCSYEQLAGPGNVYLHSGIPSSRRISHYEAATCTSFITRTGERIMESIEEPKKTTENDAMLDA</sequence>
<name>A0A368GBH0_ANCCA</name>
<dbReference type="GO" id="GO:0016020">
    <property type="term" value="C:membrane"/>
    <property type="evidence" value="ECO:0007669"/>
    <property type="project" value="UniProtKB-SubCell"/>
</dbReference>
<accession>A0A368GBH0</accession>